<reference evidence="2" key="1">
    <citation type="submission" date="2025-08" db="UniProtKB">
        <authorList>
            <consortium name="Ensembl"/>
        </authorList>
    </citation>
    <scope>IDENTIFICATION</scope>
</reference>
<proteinExistence type="predicted"/>
<dbReference type="GO" id="GO:0000127">
    <property type="term" value="C:transcription factor TFIIIC complex"/>
    <property type="evidence" value="ECO:0007669"/>
    <property type="project" value="InterPro"/>
</dbReference>
<dbReference type="PANTHER" id="PTHR13230">
    <property type="entry name" value="GENERAL TRANSCRIPTION FACTOR IIIC, POLYPEPTIDE 5"/>
    <property type="match status" value="1"/>
</dbReference>
<dbReference type="InterPro" id="IPR019136">
    <property type="entry name" value="TF_IIIC_su-5_HTH"/>
</dbReference>
<keyword evidence="3" id="KW-1185">Reference proteome</keyword>
<reference evidence="2" key="2">
    <citation type="submission" date="2025-09" db="UniProtKB">
        <authorList>
            <consortium name="Ensembl"/>
        </authorList>
    </citation>
    <scope>IDENTIFICATION</scope>
</reference>
<evidence type="ECO:0000313" key="3">
    <source>
        <dbReference type="Proteomes" id="UP000694427"/>
    </source>
</evidence>
<dbReference type="Pfam" id="PF09734">
    <property type="entry name" value="Tau95"/>
    <property type="match status" value="1"/>
</dbReference>
<accession>A0A8C1RLT0</accession>
<dbReference type="Proteomes" id="UP000694427">
    <property type="component" value="Unplaced"/>
</dbReference>
<feature type="domain" description="Transcription factor IIIC subunit 5 HTH" evidence="1">
    <location>
        <begin position="48"/>
        <end position="172"/>
    </location>
</feature>
<dbReference type="AlphaFoldDB" id="A0A8C1RLT0"/>
<dbReference type="GO" id="GO:0001003">
    <property type="term" value="F:RNA polymerase III type 2 promoter sequence-specific DNA binding"/>
    <property type="evidence" value="ECO:0007669"/>
    <property type="project" value="TreeGrafter"/>
</dbReference>
<dbReference type="Ensembl" id="ENSCCRT00010130166.1">
    <property type="protein sequence ID" value="ENSCCRP00010117154.1"/>
    <property type="gene ID" value="ENSCCRG00010051332.1"/>
</dbReference>
<name>A0A8C1RLT0_CYPCA</name>
<evidence type="ECO:0000259" key="1">
    <source>
        <dbReference type="Pfam" id="PF09734"/>
    </source>
</evidence>
<dbReference type="GO" id="GO:0006384">
    <property type="term" value="P:transcription initiation at RNA polymerase III promoter"/>
    <property type="evidence" value="ECO:0007669"/>
    <property type="project" value="InterPro"/>
</dbReference>
<dbReference type="PANTHER" id="PTHR13230:SF5">
    <property type="entry name" value="GENERAL TRANSCRIPTION FACTOR 3C POLYPEPTIDE 5"/>
    <property type="match status" value="1"/>
</dbReference>
<sequence length="229" mass="26961">DPFCYPFFDFQYLATHNDADGNQMSLYDKIILRKPEKKEFYDSPVPLFLPPPIFSHLDTAVCYYYCPDVLHRETAVQPVLLKDHLSAPNRARRPNNAIFVNFDDKTIPTEPLEAAVMSSKKICVHPNDVKAEQQLRQLFERRHIWSRNAVKANINIHPEKMKHLFPYVAYYMVILQGQKCSCQYRYFTIKKFFVFRNVNNFFPSSVLIITTKKCIHFHDFNPLNSSLFT</sequence>
<protein>
    <submittedName>
        <fullName evidence="2">General transcription factor IIIC, polypeptide 5</fullName>
    </submittedName>
</protein>
<dbReference type="GO" id="GO:0001002">
    <property type="term" value="F:RNA polymerase III type 1 promoter sequence-specific DNA binding"/>
    <property type="evidence" value="ECO:0007669"/>
    <property type="project" value="TreeGrafter"/>
</dbReference>
<organism evidence="2 3">
    <name type="scientific">Cyprinus carpio</name>
    <name type="common">Common carp</name>
    <dbReference type="NCBI Taxonomy" id="7962"/>
    <lineage>
        <taxon>Eukaryota</taxon>
        <taxon>Metazoa</taxon>
        <taxon>Chordata</taxon>
        <taxon>Craniata</taxon>
        <taxon>Vertebrata</taxon>
        <taxon>Euteleostomi</taxon>
        <taxon>Actinopterygii</taxon>
        <taxon>Neopterygii</taxon>
        <taxon>Teleostei</taxon>
        <taxon>Ostariophysi</taxon>
        <taxon>Cypriniformes</taxon>
        <taxon>Cyprinidae</taxon>
        <taxon>Cyprininae</taxon>
        <taxon>Cyprinus</taxon>
    </lineage>
</organism>
<dbReference type="InterPro" id="IPR040454">
    <property type="entry name" value="TF_IIIC_Tfc1/Sfc1"/>
</dbReference>
<evidence type="ECO:0000313" key="2">
    <source>
        <dbReference type="Ensembl" id="ENSCCRP00010117154.1"/>
    </source>
</evidence>